<protein>
    <submittedName>
        <fullName evidence="2">Uncharacterized protein</fullName>
    </submittedName>
</protein>
<keyword evidence="3" id="KW-1185">Reference proteome</keyword>
<dbReference type="EMBL" id="JADEXN010000317">
    <property type="protein sequence ID" value="MBE9042212.1"/>
    <property type="molecule type" value="Genomic_DNA"/>
</dbReference>
<keyword evidence="1" id="KW-0812">Transmembrane</keyword>
<organism evidence="2 3">
    <name type="scientific">Zarconia navalis LEGE 11467</name>
    <dbReference type="NCBI Taxonomy" id="1828826"/>
    <lineage>
        <taxon>Bacteria</taxon>
        <taxon>Bacillati</taxon>
        <taxon>Cyanobacteriota</taxon>
        <taxon>Cyanophyceae</taxon>
        <taxon>Oscillatoriophycideae</taxon>
        <taxon>Oscillatoriales</taxon>
        <taxon>Oscillatoriales incertae sedis</taxon>
        <taxon>Zarconia</taxon>
        <taxon>Zarconia navalis</taxon>
    </lineage>
</organism>
<evidence type="ECO:0000313" key="3">
    <source>
        <dbReference type="Proteomes" id="UP000621799"/>
    </source>
</evidence>
<feature type="transmembrane region" description="Helical" evidence="1">
    <location>
        <begin position="12"/>
        <end position="30"/>
    </location>
</feature>
<dbReference type="Proteomes" id="UP000621799">
    <property type="component" value="Unassembled WGS sequence"/>
</dbReference>
<keyword evidence="1" id="KW-1133">Transmembrane helix</keyword>
<reference evidence="2" key="1">
    <citation type="submission" date="2020-10" db="EMBL/GenBank/DDBJ databases">
        <authorList>
            <person name="Castelo-Branco R."/>
            <person name="Eusebio N."/>
            <person name="Adriana R."/>
            <person name="Vieira A."/>
            <person name="Brugerolle De Fraissinette N."/>
            <person name="Rezende De Castro R."/>
            <person name="Schneider M.P."/>
            <person name="Vasconcelos V."/>
            <person name="Leao P.N."/>
        </authorList>
    </citation>
    <scope>NUCLEOTIDE SEQUENCE</scope>
    <source>
        <strain evidence="2">LEGE 11467</strain>
    </source>
</reference>
<dbReference type="RefSeq" id="WP_264322386.1">
    <property type="nucleotide sequence ID" value="NZ_JADEXN010000317.1"/>
</dbReference>
<dbReference type="AlphaFoldDB" id="A0A928W0F5"/>
<accession>A0A928W0F5</accession>
<gene>
    <name evidence="2" type="ORF">IQ235_15645</name>
</gene>
<sequence length="87" mass="9662">MRATRPLSTIALHLGAKSITIGCFTFKIVMPPPSPQRIYFEVERVSSASTQPPEKDPLPAWFTIVLAIAMFWVGVQCARTIGRCRSN</sequence>
<comment type="caution">
    <text evidence="2">The sequence shown here is derived from an EMBL/GenBank/DDBJ whole genome shotgun (WGS) entry which is preliminary data.</text>
</comment>
<feature type="transmembrane region" description="Helical" evidence="1">
    <location>
        <begin position="58"/>
        <end position="78"/>
    </location>
</feature>
<evidence type="ECO:0000256" key="1">
    <source>
        <dbReference type="SAM" id="Phobius"/>
    </source>
</evidence>
<evidence type="ECO:0000313" key="2">
    <source>
        <dbReference type="EMBL" id="MBE9042212.1"/>
    </source>
</evidence>
<proteinExistence type="predicted"/>
<keyword evidence="1" id="KW-0472">Membrane</keyword>
<name>A0A928W0F5_9CYAN</name>